<keyword evidence="6" id="KW-1185">Reference proteome</keyword>
<dbReference type="OrthoDB" id="9795222at2"/>
<evidence type="ECO:0000256" key="1">
    <source>
        <dbReference type="ARBA" id="ARBA00008834"/>
    </source>
</evidence>
<dbReference type="PANTHER" id="PTHR31339">
    <property type="entry name" value="PECTIN LYASE-RELATED"/>
    <property type="match status" value="1"/>
</dbReference>
<dbReference type="GO" id="GO:0005975">
    <property type="term" value="P:carbohydrate metabolic process"/>
    <property type="evidence" value="ECO:0007669"/>
    <property type="project" value="InterPro"/>
</dbReference>
<dbReference type="SUPFAM" id="SSF51126">
    <property type="entry name" value="Pectin lyase-like"/>
    <property type="match status" value="2"/>
</dbReference>
<evidence type="ECO:0000256" key="2">
    <source>
        <dbReference type="ARBA" id="ARBA00022801"/>
    </source>
</evidence>
<dbReference type="AlphaFoldDB" id="A0A2U8E586"/>
<evidence type="ECO:0000313" key="5">
    <source>
        <dbReference type="EMBL" id="AWI09714.1"/>
    </source>
</evidence>
<dbReference type="InterPro" id="IPR011050">
    <property type="entry name" value="Pectin_lyase_fold/virulence"/>
</dbReference>
<protein>
    <recommendedName>
        <fullName evidence="7">Pectate lyase superfamily protein domain-containing protein</fullName>
    </recommendedName>
</protein>
<gene>
    <name evidence="5" type="ORF">CKA38_11025</name>
</gene>
<proteinExistence type="inferred from homology"/>
<organism evidence="5 6">
    <name type="scientific">Ereboglobus luteus</name>
    <dbReference type="NCBI Taxonomy" id="1796921"/>
    <lineage>
        <taxon>Bacteria</taxon>
        <taxon>Pseudomonadati</taxon>
        <taxon>Verrucomicrobiota</taxon>
        <taxon>Opitutia</taxon>
        <taxon>Opitutales</taxon>
        <taxon>Opitutaceae</taxon>
        <taxon>Ereboglobus</taxon>
    </lineage>
</organism>
<dbReference type="InterPro" id="IPR051801">
    <property type="entry name" value="GH28_Enzymes"/>
</dbReference>
<evidence type="ECO:0000256" key="4">
    <source>
        <dbReference type="RuleBase" id="RU361169"/>
    </source>
</evidence>
<dbReference type="Pfam" id="PF00295">
    <property type="entry name" value="Glyco_hydro_28"/>
    <property type="match status" value="1"/>
</dbReference>
<comment type="similarity">
    <text evidence="1 4">Belongs to the glycosyl hydrolase 28 family.</text>
</comment>
<reference evidence="5 6" key="1">
    <citation type="journal article" date="2018" name="Syst. Appl. Microbiol.">
        <title>Ereboglobus luteus gen. nov. sp. nov. from cockroach guts, and new insights into the oxygen relationship of the genera Opitutus and Didymococcus (Verrucomicrobia: Opitutaceae).</title>
        <authorList>
            <person name="Tegtmeier D."/>
            <person name="Belitz A."/>
            <person name="Radek R."/>
            <person name="Heimerl T."/>
            <person name="Brune A."/>
        </authorList>
    </citation>
    <scope>NUCLEOTIDE SEQUENCE [LARGE SCALE GENOMIC DNA]</scope>
    <source>
        <strain evidence="5 6">Ho45</strain>
    </source>
</reference>
<keyword evidence="3 4" id="KW-0326">Glycosidase</keyword>
<evidence type="ECO:0008006" key="7">
    <source>
        <dbReference type="Google" id="ProtNLM"/>
    </source>
</evidence>
<dbReference type="KEGG" id="elut:CKA38_11025"/>
<sequence length="695" mass="75691">MGNSQGRLHIRHLAQKNRSHHQQGQTQVSEKILIQNHANPVTNLSHIMHHRTLAALTILAAFGLQLFSPSVLLSDTRLIEKLEVNDTGYLLYNASHWIEQGGIRVGAPLYGDNENLPEPERAAVAALPAELVSVDWIQPSALSAAFVKSPYFGDNLANFVLREPAEIHIAHSDAIAEKPAWLATRYTATAGKLTDTLGRAFTLYKRTADAGEKIILGPNGSASAPMYLVLAKPLSSTATRKLETGYSSNVTDIAAAGARGDGRTINTTIIQTAIDDLSARGGGTVLVSGGIYVTGALELRDNITLRIEAGSILRASPNPADFPPKHASVPGFRSHEPHQFIFAQNAKNITITGGGVIDGYAIRQGYPWGGRNNEHERPRLIRMFSCQNIRVENITLIRAANWTQYYETCTDLVFRDLRIRCHTGVHNQDGIDISGCSNVEIDGFHATTGDDAICIKALTLTPAENIRINNLYSPYANCNILKIGTETHGALKNLHATNIEGVTRYSLSIETVDGSILENITYENAILYDCGAPIFARLGARGRTFKGGPNPATPGALRNVTFRNIRNYANTWGAEKRGIGLGASCSGVEGLRIQNLTIEDCDFTFHGGQTDPKVVTRAVPENEKKYPEYITFGVCPAYGLYLRHIDGLTVRNNRIRSANTDVRPPVVLEDVHSSTLTNNILQTFALTAAPEVHTK</sequence>
<evidence type="ECO:0000313" key="6">
    <source>
        <dbReference type="Proteomes" id="UP000244896"/>
    </source>
</evidence>
<dbReference type="InterPro" id="IPR000743">
    <property type="entry name" value="Glyco_hydro_28"/>
</dbReference>
<dbReference type="Proteomes" id="UP000244896">
    <property type="component" value="Chromosome"/>
</dbReference>
<dbReference type="GO" id="GO:0004650">
    <property type="term" value="F:polygalacturonase activity"/>
    <property type="evidence" value="ECO:0007669"/>
    <property type="project" value="InterPro"/>
</dbReference>
<keyword evidence="2 4" id="KW-0378">Hydrolase</keyword>
<accession>A0A2U8E586</accession>
<evidence type="ECO:0000256" key="3">
    <source>
        <dbReference type="ARBA" id="ARBA00023295"/>
    </source>
</evidence>
<dbReference type="PANTHER" id="PTHR31339:SF0">
    <property type="entry name" value="PECTIN LYASE-LIKE SUPERFAMILY PROTEIN"/>
    <property type="match status" value="1"/>
</dbReference>
<dbReference type="Gene3D" id="2.160.20.10">
    <property type="entry name" value="Single-stranded right-handed beta-helix, Pectin lyase-like"/>
    <property type="match status" value="1"/>
</dbReference>
<name>A0A2U8E586_9BACT</name>
<dbReference type="InterPro" id="IPR012334">
    <property type="entry name" value="Pectin_lyas_fold"/>
</dbReference>
<dbReference type="EMBL" id="CP023004">
    <property type="protein sequence ID" value="AWI09714.1"/>
    <property type="molecule type" value="Genomic_DNA"/>
</dbReference>